<organism evidence="2 3">
    <name type="scientific">Faecalibacterium prausnitzii</name>
    <dbReference type="NCBI Taxonomy" id="853"/>
    <lineage>
        <taxon>Bacteria</taxon>
        <taxon>Bacillati</taxon>
        <taxon>Bacillota</taxon>
        <taxon>Clostridia</taxon>
        <taxon>Eubacteriales</taxon>
        <taxon>Oscillospiraceae</taxon>
        <taxon>Faecalibacterium</taxon>
    </lineage>
</organism>
<dbReference type="RefSeq" id="WP_097838758.1">
    <property type="nucleotide sequence ID" value="NZ_NMTY01000004.1"/>
</dbReference>
<dbReference type="InterPro" id="IPR024300">
    <property type="entry name" value="SipL_SPOCS_dom"/>
</dbReference>
<name>A0A2A7AT01_9FIRM</name>
<accession>A0A2A7AT01</accession>
<feature type="domain" description="SipL SPOCS" evidence="1">
    <location>
        <begin position="38"/>
        <end position="116"/>
    </location>
</feature>
<feature type="domain" description="SipL SPOCS" evidence="1">
    <location>
        <begin position="188"/>
        <end position="254"/>
    </location>
</feature>
<evidence type="ECO:0000313" key="2">
    <source>
        <dbReference type="EMBL" id="PDX82277.1"/>
    </source>
</evidence>
<proteinExistence type="predicted"/>
<gene>
    <name evidence="2" type="ORF">CGS58_02065</name>
</gene>
<sequence length="506" mass="54624">MELKIFRDALPAAGADCTVKAELPLETEILISDYLPPVFKLVKCFAKPVVLQKQLQPGKLTLEGYLRCIVYYQGEEDAGLCQTEQKLPFNKVLELPEFTFTAWTAQVEGQTEYLNCRSVTPRRVEVRGAFGLVASVYTQVKTEVITALSDGGIEQRLTTLEGVRRTAVLDKLVTVEGELAFPSLPAAILDLAGTVSVHDLKVLNAKAVAKGTLSVLCAWRAEGDNTLQSQSVELPFNQVLDVEGLSEDCRCLCVAEPVGFTVTQGEGDAPSALSATVMLRLRAWRPYQLQCVADAFSTQYETDPVPQTVPTESLLCALNETTTLTGSGPLPDAGAKILACFASIGPAQLLWQGRSWALTARVVVTAFGENSLAELESYEKTLELALPLPTDAPEEAVLYPECWLSTENLQCRCTGGALDVSVTVRVEGAVLRRSVSSCVGNLALGEKLAPADPEISLRIYYAQAGEELFAIAKHYHVSPGQMLAANDLAEGTTTIDKARRLLVPGV</sequence>
<dbReference type="InterPro" id="IPR018392">
    <property type="entry name" value="LysM"/>
</dbReference>
<dbReference type="CDD" id="cd00118">
    <property type="entry name" value="LysM"/>
    <property type="match status" value="1"/>
</dbReference>
<evidence type="ECO:0000313" key="3">
    <source>
        <dbReference type="Proteomes" id="UP000220005"/>
    </source>
</evidence>
<dbReference type="EMBL" id="NMTY01000004">
    <property type="protein sequence ID" value="PDX82277.1"/>
    <property type="molecule type" value="Genomic_DNA"/>
</dbReference>
<evidence type="ECO:0000259" key="1">
    <source>
        <dbReference type="Pfam" id="PF12673"/>
    </source>
</evidence>
<dbReference type="AlphaFoldDB" id="A0A2A7AT01"/>
<dbReference type="Pfam" id="PF12673">
    <property type="entry name" value="SipL"/>
    <property type="match status" value="2"/>
</dbReference>
<comment type="caution">
    <text evidence="2">The sequence shown here is derived from an EMBL/GenBank/DDBJ whole genome shotgun (WGS) entry which is preliminary data.</text>
</comment>
<reference evidence="2 3" key="1">
    <citation type="journal article" date="2017" name="Front. Microbiol.">
        <title>New Insights into the Diversity of the Genus Faecalibacterium.</title>
        <authorList>
            <person name="Benevides L."/>
            <person name="Burman S."/>
            <person name="Martin R."/>
            <person name="Robert V."/>
            <person name="Thomas M."/>
            <person name="Miquel S."/>
            <person name="Chain F."/>
            <person name="Sokol H."/>
            <person name="Bermudez-Humaran L.G."/>
            <person name="Morrison M."/>
            <person name="Langella P."/>
            <person name="Azevedo V.A."/>
            <person name="Chatel J.M."/>
            <person name="Soares S."/>
        </authorList>
    </citation>
    <scope>NUCLEOTIDE SEQUENCE [LARGE SCALE GENOMIC DNA]</scope>
    <source>
        <strain evidence="2 3">CNCM I 4575</strain>
    </source>
</reference>
<dbReference type="Proteomes" id="UP000220005">
    <property type="component" value="Unassembled WGS sequence"/>
</dbReference>
<protein>
    <recommendedName>
        <fullName evidence="1">SipL SPOCS domain-containing protein</fullName>
    </recommendedName>
</protein>